<name>E1RIZ7_METP4</name>
<evidence type="ECO:0000313" key="2">
    <source>
        <dbReference type="EMBL" id="ADN35585.1"/>
    </source>
</evidence>
<keyword evidence="3" id="KW-1185">Reference proteome</keyword>
<dbReference type="STRING" id="679926.Mpet_0812"/>
<dbReference type="eggNOG" id="arCOG03975">
    <property type="taxonomic scope" value="Archaea"/>
</dbReference>
<feature type="transmembrane region" description="Helical" evidence="1">
    <location>
        <begin position="20"/>
        <end position="40"/>
    </location>
</feature>
<feature type="transmembrane region" description="Helical" evidence="1">
    <location>
        <begin position="89"/>
        <end position="109"/>
    </location>
</feature>
<gene>
    <name evidence="2" type="ordered locus">Mpet_0812</name>
</gene>
<evidence type="ECO:0000256" key="1">
    <source>
        <dbReference type="SAM" id="Phobius"/>
    </source>
</evidence>
<keyword evidence="1" id="KW-1133">Transmembrane helix</keyword>
<evidence type="ECO:0000313" key="3">
    <source>
        <dbReference type="Proteomes" id="UP000006565"/>
    </source>
</evidence>
<keyword evidence="1" id="KW-0812">Transmembrane</keyword>
<proteinExistence type="predicted"/>
<dbReference type="EMBL" id="CP002117">
    <property type="protein sequence ID" value="ADN35585.1"/>
    <property type="molecule type" value="Genomic_DNA"/>
</dbReference>
<dbReference type="KEGG" id="mpi:Mpet_0812"/>
<keyword evidence="1" id="KW-0472">Membrane</keyword>
<reference evidence="2 3" key="1">
    <citation type="journal article" date="2010" name="Stand. Genomic Sci.">
        <title>Complete genome sequence of Methanoplanus petrolearius type strain (SEBR 4847).</title>
        <authorList>
            <person name="Brambilla E."/>
            <person name="Djao O.D."/>
            <person name="Daligault H."/>
            <person name="Lapidus A."/>
            <person name="Lucas S."/>
            <person name="Hammon N."/>
            <person name="Nolan M."/>
            <person name="Tice H."/>
            <person name="Cheng J.F."/>
            <person name="Han C."/>
            <person name="Tapia R."/>
            <person name="Goodwin L."/>
            <person name="Pitluck S."/>
            <person name="Liolios K."/>
            <person name="Ivanova N."/>
            <person name="Mavromatis K."/>
            <person name="Mikhailova N."/>
            <person name="Pati A."/>
            <person name="Chen A."/>
            <person name="Palaniappan K."/>
            <person name="Land M."/>
            <person name="Hauser L."/>
            <person name="Chang Y.J."/>
            <person name="Jeffries C.D."/>
            <person name="Rohde M."/>
            <person name="Spring S."/>
            <person name="Sikorski J."/>
            <person name="Goker M."/>
            <person name="Woyke T."/>
            <person name="Bristow J."/>
            <person name="Eisen J.A."/>
            <person name="Markowitz V."/>
            <person name="Hugenholtz P."/>
            <person name="Kyrpides N.C."/>
            <person name="Klenk H.P."/>
        </authorList>
    </citation>
    <scope>NUCLEOTIDE SEQUENCE [LARGE SCALE GENOMIC DNA]</scope>
    <source>
        <strain evidence="3">DSM 11571 / OCM 486 / SEBR 4847</strain>
    </source>
</reference>
<dbReference type="HOGENOM" id="CLU_1691571_0_0_2"/>
<sequence length="155" mass="17405">MSEPDIKSDINMEPDKTDRIMGPVFGLLLCIIWLAVVIFIEGMFFPGQNMANNLLISWINIGLIPFFVSLGVYLLYYRKLGGVEAARSLIALKGVLFGFAIWFVVIWLFLMESGISYMLVDAGGFLIIIALILIFEWKVKRGCLNPEACGITFKD</sequence>
<organism evidence="2 3">
    <name type="scientific">Methanolacinia petrolearia (strain DSM 11571 / OCM 486 / SEBR 4847)</name>
    <name type="common">Methanoplanus petrolearius</name>
    <dbReference type="NCBI Taxonomy" id="679926"/>
    <lineage>
        <taxon>Archaea</taxon>
        <taxon>Methanobacteriati</taxon>
        <taxon>Methanobacteriota</taxon>
        <taxon>Stenosarchaea group</taxon>
        <taxon>Methanomicrobia</taxon>
        <taxon>Methanomicrobiales</taxon>
        <taxon>Methanomicrobiaceae</taxon>
        <taxon>Methanolacinia</taxon>
    </lineage>
</organism>
<feature type="transmembrane region" description="Helical" evidence="1">
    <location>
        <begin position="115"/>
        <end position="135"/>
    </location>
</feature>
<dbReference type="RefSeq" id="WP_013328763.1">
    <property type="nucleotide sequence ID" value="NC_014507.1"/>
</dbReference>
<dbReference type="AlphaFoldDB" id="E1RIZ7"/>
<accession>E1RIZ7</accession>
<dbReference type="Proteomes" id="UP000006565">
    <property type="component" value="Chromosome"/>
</dbReference>
<dbReference type="OrthoDB" id="136207at2157"/>
<feature type="transmembrane region" description="Helical" evidence="1">
    <location>
        <begin position="55"/>
        <end position="77"/>
    </location>
</feature>
<dbReference type="GeneID" id="9743268"/>
<protein>
    <submittedName>
        <fullName evidence="2">Uncharacterized protein</fullName>
    </submittedName>
</protein>